<reference evidence="3" key="2">
    <citation type="submission" date="2015-01" db="EMBL/GenBank/DDBJ databases">
        <title>Evolutionary Origins and Diversification of the Mycorrhizal Mutualists.</title>
        <authorList>
            <consortium name="DOE Joint Genome Institute"/>
            <consortium name="Mycorrhizal Genomics Consortium"/>
            <person name="Kohler A."/>
            <person name="Kuo A."/>
            <person name="Nagy L.G."/>
            <person name="Floudas D."/>
            <person name="Copeland A."/>
            <person name="Barry K.W."/>
            <person name="Cichocki N."/>
            <person name="Veneault-Fourrey C."/>
            <person name="LaButti K."/>
            <person name="Lindquist E.A."/>
            <person name="Lipzen A."/>
            <person name="Lundell T."/>
            <person name="Morin E."/>
            <person name="Murat C."/>
            <person name="Riley R."/>
            <person name="Ohm R."/>
            <person name="Sun H."/>
            <person name="Tunlid A."/>
            <person name="Henrissat B."/>
            <person name="Grigoriev I.V."/>
            <person name="Hibbett D.S."/>
            <person name="Martin F."/>
        </authorList>
    </citation>
    <scope>NUCLEOTIDE SEQUENCE [LARGE SCALE GENOMIC DNA]</scope>
    <source>
        <strain evidence="3">MAFF 305830</strain>
    </source>
</reference>
<dbReference type="Proteomes" id="UP000054097">
    <property type="component" value="Unassembled WGS sequence"/>
</dbReference>
<evidence type="ECO:0000256" key="1">
    <source>
        <dbReference type="SAM" id="MobiDB-lite"/>
    </source>
</evidence>
<dbReference type="EMBL" id="KN824281">
    <property type="protein sequence ID" value="KIM31903.1"/>
    <property type="molecule type" value="Genomic_DNA"/>
</dbReference>
<sequence length="375" mass="40978">MPGRDEDVRVCLQALSEMRWAFSKGNERSQSIRLAWRSQSDYQGPAVQASPKTQNGDDRNPANGTPRSLPSNPSSPHKRAHATPPTNNTYTGSVQQHQLHVASLPSHTAPRLPATASTSSQPALPPRESPLAQQQRHMPPQDVHSQMQPHLARQDFNATPIPSVDRGIDQYTTQPHWSPVRNQPPLGPTSVHSSSSDGSSPPEITSHPIPHYNNMPMKSPTTYEAPSGVYRHTPTETPMFSHSHPRTNGNIPNYPPATGQARHMGAGLEPISSAQQYPQQYPVTYHPGANQYPPAAASNGMNMNHFIFPARQHPHTATYPTAALSPDEIGGYTNGSEYFALPPAAGYHNVIPGRPLGHETTYVPYPDNGLYYAPQ</sequence>
<feature type="region of interest" description="Disordered" evidence="1">
    <location>
        <begin position="108"/>
        <end position="212"/>
    </location>
</feature>
<proteinExistence type="predicted"/>
<gene>
    <name evidence="2" type="ORF">M408DRAFT_240557</name>
</gene>
<name>A0A0C2X0U1_SERVB</name>
<keyword evidence="3" id="KW-1185">Reference proteome</keyword>
<reference evidence="2 3" key="1">
    <citation type="submission" date="2014-04" db="EMBL/GenBank/DDBJ databases">
        <authorList>
            <consortium name="DOE Joint Genome Institute"/>
            <person name="Kuo A."/>
            <person name="Zuccaro A."/>
            <person name="Kohler A."/>
            <person name="Nagy L.G."/>
            <person name="Floudas D."/>
            <person name="Copeland A."/>
            <person name="Barry K.W."/>
            <person name="Cichocki N."/>
            <person name="Veneault-Fourrey C."/>
            <person name="LaButti K."/>
            <person name="Lindquist E.A."/>
            <person name="Lipzen A."/>
            <person name="Lundell T."/>
            <person name="Morin E."/>
            <person name="Murat C."/>
            <person name="Sun H."/>
            <person name="Tunlid A."/>
            <person name="Henrissat B."/>
            <person name="Grigoriev I.V."/>
            <person name="Hibbett D.S."/>
            <person name="Martin F."/>
            <person name="Nordberg H.P."/>
            <person name="Cantor M.N."/>
            <person name="Hua S.X."/>
        </authorList>
    </citation>
    <scope>NUCLEOTIDE SEQUENCE [LARGE SCALE GENOMIC DNA]</scope>
    <source>
        <strain evidence="2 3">MAFF 305830</strain>
    </source>
</reference>
<protein>
    <submittedName>
        <fullName evidence="2">Uncharacterized protein</fullName>
    </submittedName>
</protein>
<feature type="compositionally biased region" description="Polar residues" evidence="1">
    <location>
        <begin position="62"/>
        <end position="75"/>
    </location>
</feature>
<feature type="compositionally biased region" description="Polar residues" evidence="1">
    <location>
        <begin position="84"/>
        <end position="96"/>
    </location>
</feature>
<accession>A0A0C2X0U1</accession>
<organism evidence="2 3">
    <name type="scientific">Serendipita vermifera MAFF 305830</name>
    <dbReference type="NCBI Taxonomy" id="933852"/>
    <lineage>
        <taxon>Eukaryota</taxon>
        <taxon>Fungi</taxon>
        <taxon>Dikarya</taxon>
        <taxon>Basidiomycota</taxon>
        <taxon>Agaricomycotina</taxon>
        <taxon>Agaricomycetes</taxon>
        <taxon>Sebacinales</taxon>
        <taxon>Serendipitaceae</taxon>
        <taxon>Serendipita</taxon>
    </lineage>
</organism>
<feature type="compositionally biased region" description="Low complexity" evidence="1">
    <location>
        <begin position="190"/>
        <end position="200"/>
    </location>
</feature>
<feature type="region of interest" description="Disordered" evidence="1">
    <location>
        <begin position="36"/>
        <end position="96"/>
    </location>
</feature>
<dbReference type="AlphaFoldDB" id="A0A0C2X0U1"/>
<evidence type="ECO:0000313" key="2">
    <source>
        <dbReference type="EMBL" id="KIM31903.1"/>
    </source>
</evidence>
<evidence type="ECO:0000313" key="3">
    <source>
        <dbReference type="Proteomes" id="UP000054097"/>
    </source>
</evidence>
<dbReference type="HOGENOM" id="CLU_738025_0_0_1"/>
<dbReference type="OrthoDB" id="3263880at2759"/>